<evidence type="ECO:0000313" key="1">
    <source>
        <dbReference type="EMBL" id="ELS53111.1"/>
    </source>
</evidence>
<organism evidence="1 2">
    <name type="scientific">Streptomyces viridochromogenes Tue57</name>
    <dbReference type="NCBI Taxonomy" id="1160705"/>
    <lineage>
        <taxon>Bacteria</taxon>
        <taxon>Bacillati</taxon>
        <taxon>Actinomycetota</taxon>
        <taxon>Actinomycetes</taxon>
        <taxon>Kitasatosporales</taxon>
        <taxon>Streptomycetaceae</taxon>
        <taxon>Streptomyces</taxon>
    </lineage>
</organism>
<proteinExistence type="predicted"/>
<reference evidence="1 2" key="1">
    <citation type="journal article" date="2013" name="Genome Announc.">
        <title>Draft Genome Sequence of Streptomyces viridochromogenes Strain Tu57, Producer of Avilamycin.</title>
        <authorList>
            <person name="Gruning B.A."/>
            <person name="Erxleben A."/>
            <person name="Hahnlein A."/>
            <person name="Gunther S."/>
        </authorList>
    </citation>
    <scope>NUCLEOTIDE SEQUENCE [LARGE SCALE GENOMIC DNA]</scope>
    <source>
        <strain evidence="1 2">Tue57</strain>
    </source>
</reference>
<accession>L8P6A2</accession>
<evidence type="ECO:0000313" key="2">
    <source>
        <dbReference type="Proteomes" id="UP000011205"/>
    </source>
</evidence>
<dbReference type="PATRIC" id="fig|1160705.3.peg.5878"/>
<name>L8P6A2_STRVR</name>
<protein>
    <submittedName>
        <fullName evidence="1">Uncharacterized protein</fullName>
    </submittedName>
</protein>
<dbReference type="Proteomes" id="UP000011205">
    <property type="component" value="Unassembled WGS sequence"/>
</dbReference>
<dbReference type="EMBL" id="AMLP01000181">
    <property type="protein sequence ID" value="ELS53111.1"/>
    <property type="molecule type" value="Genomic_DNA"/>
</dbReference>
<dbReference type="AlphaFoldDB" id="L8P6A2"/>
<comment type="caution">
    <text evidence="1">The sequence shown here is derived from an EMBL/GenBank/DDBJ whole genome shotgun (WGS) entry which is preliminary data.</text>
</comment>
<gene>
    <name evidence="1" type="ORF">STVIR_5948</name>
</gene>
<sequence length="36" mass="3885">MPLTQAALPLVEEYPSSVVKIPDQSIGVSASEFRQP</sequence>